<evidence type="ECO:0000313" key="3">
    <source>
        <dbReference type="Proteomes" id="UP000256328"/>
    </source>
</evidence>
<dbReference type="Proteomes" id="UP000256328">
    <property type="component" value="Unassembled WGS sequence"/>
</dbReference>
<dbReference type="AlphaFoldDB" id="A0A3D8QU70"/>
<accession>A0A3D8QU70</accession>
<sequence length="284" mass="29907">MSKAHSHPEQKYEHVHLHGPLKEEAGMSHIGSPTAIKGIPTPAPTYNIDHGPSYEMENVAPRSLSWHASASHLQPQNIPPTLTHPTPTHQPQYHQQEPIPLSFYRPRKELRKSHWYILVALLVLLIIVAAAVYPITQAVSTAHQKSASDGNGVSRTILETRVATVTTTAEKSMTSMVATAAISTTISTVISVSISTSTTISSTISLVSTTLLSTLPASTTSITQTTTAVSTTTTTPTSSSSGAAPLATAAVACFGLVENICANTTSIPTDFGKAGFEGCDSILG</sequence>
<evidence type="ECO:0000313" key="2">
    <source>
        <dbReference type="EMBL" id="RDW65325.1"/>
    </source>
</evidence>
<comment type="caution">
    <text evidence="2">The sequence shown here is derived from an EMBL/GenBank/DDBJ whole genome shotgun (WGS) entry which is preliminary data.</text>
</comment>
<name>A0A3D8QU70_9HELO</name>
<keyword evidence="1" id="KW-0812">Transmembrane</keyword>
<organism evidence="2 3">
    <name type="scientific">Coleophoma crateriformis</name>
    <dbReference type="NCBI Taxonomy" id="565419"/>
    <lineage>
        <taxon>Eukaryota</taxon>
        <taxon>Fungi</taxon>
        <taxon>Dikarya</taxon>
        <taxon>Ascomycota</taxon>
        <taxon>Pezizomycotina</taxon>
        <taxon>Leotiomycetes</taxon>
        <taxon>Helotiales</taxon>
        <taxon>Dermateaceae</taxon>
        <taxon>Coleophoma</taxon>
    </lineage>
</organism>
<feature type="transmembrane region" description="Helical" evidence="1">
    <location>
        <begin position="115"/>
        <end position="135"/>
    </location>
</feature>
<keyword evidence="3" id="KW-1185">Reference proteome</keyword>
<dbReference type="EMBL" id="PDLN01000015">
    <property type="protein sequence ID" value="RDW65325.1"/>
    <property type="molecule type" value="Genomic_DNA"/>
</dbReference>
<evidence type="ECO:0000256" key="1">
    <source>
        <dbReference type="SAM" id="Phobius"/>
    </source>
</evidence>
<gene>
    <name evidence="2" type="ORF">BP5796_10017</name>
</gene>
<dbReference type="OrthoDB" id="10491319at2759"/>
<keyword evidence="1" id="KW-1133">Transmembrane helix</keyword>
<reference evidence="2 3" key="1">
    <citation type="journal article" date="2018" name="IMA Fungus">
        <title>IMA Genome-F 9: Draft genome sequence of Annulohypoxylon stygium, Aspergillus mulundensis, Berkeleyomyces basicola (syn. Thielaviopsis basicola), Ceratocystis smalleyi, two Cercospora beticola strains, Coleophoma cylindrospora, Fusarium fracticaudum, Phialophora cf. hyalina, and Morchella septimelata.</title>
        <authorList>
            <person name="Wingfield B.D."/>
            <person name="Bills G.F."/>
            <person name="Dong Y."/>
            <person name="Huang W."/>
            <person name="Nel W.J."/>
            <person name="Swalarsk-Parry B.S."/>
            <person name="Vaghefi N."/>
            <person name="Wilken P.M."/>
            <person name="An Z."/>
            <person name="de Beer Z.W."/>
            <person name="De Vos L."/>
            <person name="Chen L."/>
            <person name="Duong T.A."/>
            <person name="Gao Y."/>
            <person name="Hammerbacher A."/>
            <person name="Kikkert J.R."/>
            <person name="Li Y."/>
            <person name="Li H."/>
            <person name="Li K."/>
            <person name="Li Q."/>
            <person name="Liu X."/>
            <person name="Ma X."/>
            <person name="Naidoo K."/>
            <person name="Pethybridge S.J."/>
            <person name="Sun J."/>
            <person name="Steenkamp E.T."/>
            <person name="van der Nest M.A."/>
            <person name="van Wyk S."/>
            <person name="Wingfield M.J."/>
            <person name="Xiong C."/>
            <person name="Yue Q."/>
            <person name="Zhang X."/>
        </authorList>
    </citation>
    <scope>NUCLEOTIDE SEQUENCE [LARGE SCALE GENOMIC DNA]</scope>
    <source>
        <strain evidence="2 3">BP5796</strain>
    </source>
</reference>
<proteinExistence type="predicted"/>
<keyword evidence="1" id="KW-0472">Membrane</keyword>
<protein>
    <submittedName>
        <fullName evidence="2">Uncharacterized protein</fullName>
    </submittedName>
</protein>